<evidence type="ECO:0000313" key="2">
    <source>
        <dbReference type="Proteomes" id="UP000095541"/>
    </source>
</evidence>
<sequence>MEKELESIQRHLDASSNFRKQEFYTIFKPQI</sequence>
<protein>
    <submittedName>
        <fullName evidence="1">Uncharacterized protein</fullName>
    </submittedName>
</protein>
<dbReference type="Proteomes" id="UP000095541">
    <property type="component" value="Unassembled WGS sequence"/>
</dbReference>
<dbReference type="EMBL" id="CZBI01000001">
    <property type="protein sequence ID" value="CUP55286.1"/>
    <property type="molecule type" value="Genomic_DNA"/>
</dbReference>
<name>A0A174P5Y4_BACT4</name>
<reference evidence="1 2" key="1">
    <citation type="submission" date="2015-09" db="EMBL/GenBank/DDBJ databases">
        <authorList>
            <consortium name="Pathogen Informatics"/>
        </authorList>
    </citation>
    <scope>NUCLEOTIDE SEQUENCE [LARGE SCALE GENOMIC DNA]</scope>
    <source>
        <strain evidence="1 2">2789STDY5834945</strain>
    </source>
</reference>
<dbReference type="AlphaFoldDB" id="A0A174P5Y4"/>
<gene>
    <name evidence="1" type="ORF">ERS852557_00990</name>
</gene>
<proteinExistence type="predicted"/>
<accession>A0A174P5Y4</accession>
<organism evidence="1 2">
    <name type="scientific">Bacteroides thetaiotaomicron</name>
    <dbReference type="NCBI Taxonomy" id="818"/>
    <lineage>
        <taxon>Bacteria</taxon>
        <taxon>Pseudomonadati</taxon>
        <taxon>Bacteroidota</taxon>
        <taxon>Bacteroidia</taxon>
        <taxon>Bacteroidales</taxon>
        <taxon>Bacteroidaceae</taxon>
        <taxon>Bacteroides</taxon>
    </lineage>
</organism>
<evidence type="ECO:0000313" key="1">
    <source>
        <dbReference type="EMBL" id="CUP55286.1"/>
    </source>
</evidence>